<protein>
    <submittedName>
        <fullName evidence="1">Uncharacterized protein</fullName>
    </submittedName>
</protein>
<gene>
    <name evidence="1" type="ORF">D4764_0275600</name>
</gene>
<organism evidence="1 2">
    <name type="scientific">Takifugu flavidus</name>
    <name type="common">sansaifugu</name>
    <dbReference type="NCBI Taxonomy" id="433684"/>
    <lineage>
        <taxon>Eukaryota</taxon>
        <taxon>Metazoa</taxon>
        <taxon>Chordata</taxon>
        <taxon>Craniata</taxon>
        <taxon>Vertebrata</taxon>
        <taxon>Euteleostomi</taxon>
        <taxon>Actinopterygii</taxon>
        <taxon>Neopterygii</taxon>
        <taxon>Teleostei</taxon>
        <taxon>Neoteleostei</taxon>
        <taxon>Acanthomorphata</taxon>
        <taxon>Eupercaria</taxon>
        <taxon>Tetraodontiformes</taxon>
        <taxon>Tetradontoidea</taxon>
        <taxon>Tetraodontidae</taxon>
        <taxon>Takifugu</taxon>
    </lineage>
</organism>
<name>A0A5C6MFT8_9TELE</name>
<comment type="caution">
    <text evidence="1">The sequence shown here is derived from an EMBL/GenBank/DDBJ whole genome shotgun (WGS) entry which is preliminary data.</text>
</comment>
<sequence>MSFQMIMCHSPLF</sequence>
<accession>A0A5C6MFT8</accession>
<evidence type="ECO:0000313" key="1">
    <source>
        <dbReference type="EMBL" id="TWW53408.1"/>
    </source>
</evidence>
<dbReference type="EMBL" id="RHFK02000689">
    <property type="protein sequence ID" value="TWW53408.1"/>
    <property type="molecule type" value="Genomic_DNA"/>
</dbReference>
<proteinExistence type="predicted"/>
<keyword evidence="2" id="KW-1185">Reference proteome</keyword>
<dbReference type="Proteomes" id="UP000324091">
    <property type="component" value="Unassembled WGS sequence"/>
</dbReference>
<reference evidence="1 2" key="1">
    <citation type="submission" date="2019-04" db="EMBL/GenBank/DDBJ databases">
        <title>Chromosome genome assembly for Takifugu flavidus.</title>
        <authorList>
            <person name="Xiao S."/>
        </authorList>
    </citation>
    <scope>NUCLEOTIDE SEQUENCE [LARGE SCALE GENOMIC DNA]</scope>
    <source>
        <strain evidence="1">HTHZ2018</strain>
        <tissue evidence="1">Muscle</tissue>
    </source>
</reference>
<evidence type="ECO:0000313" key="2">
    <source>
        <dbReference type="Proteomes" id="UP000324091"/>
    </source>
</evidence>